<comment type="similarity">
    <text evidence="2">Belongs to the ABC transporter superfamily.</text>
</comment>
<dbReference type="GO" id="GO:0005524">
    <property type="term" value="F:ATP binding"/>
    <property type="evidence" value="ECO:0007669"/>
    <property type="project" value="UniProtKB-KW"/>
</dbReference>
<protein>
    <recommendedName>
        <fullName evidence="3">Cell division ATP-binding protein FtsE</fullName>
    </recommendedName>
</protein>
<dbReference type="GO" id="GO:0016887">
    <property type="term" value="F:ATP hydrolysis activity"/>
    <property type="evidence" value="ECO:0007669"/>
    <property type="project" value="InterPro"/>
</dbReference>
<dbReference type="PROSITE" id="PS50893">
    <property type="entry name" value="ABC_TRANSPORTER_2"/>
    <property type="match status" value="1"/>
</dbReference>
<evidence type="ECO:0000256" key="6">
    <source>
        <dbReference type="ARBA" id="ARBA00022741"/>
    </source>
</evidence>
<comment type="caution">
    <text evidence="12">The sequence shown here is derived from an EMBL/GenBank/DDBJ whole genome shotgun (WGS) entry which is preliminary data.</text>
</comment>
<keyword evidence="13" id="KW-1185">Reference proteome</keyword>
<evidence type="ECO:0000256" key="8">
    <source>
        <dbReference type="ARBA" id="ARBA00022967"/>
    </source>
</evidence>
<dbReference type="Pfam" id="PF09383">
    <property type="entry name" value="NIL"/>
    <property type="match status" value="1"/>
</dbReference>
<dbReference type="AlphaFoldDB" id="A0A941I1B1"/>
<dbReference type="FunFam" id="3.40.50.300:FF:000056">
    <property type="entry name" value="Cell division ATP-binding protein FtsE"/>
    <property type="match status" value="1"/>
</dbReference>
<dbReference type="InterPro" id="IPR050086">
    <property type="entry name" value="MetN_ABC_transporter-like"/>
</dbReference>
<dbReference type="GO" id="GO:0005886">
    <property type="term" value="C:plasma membrane"/>
    <property type="evidence" value="ECO:0007669"/>
    <property type="project" value="UniProtKB-ARBA"/>
</dbReference>
<name>A0A941I1B1_9BURK</name>
<dbReference type="GO" id="GO:0006865">
    <property type="term" value="P:amino acid transport"/>
    <property type="evidence" value="ECO:0007669"/>
    <property type="project" value="UniProtKB-KW"/>
</dbReference>
<dbReference type="Pfam" id="PF00005">
    <property type="entry name" value="ABC_tran"/>
    <property type="match status" value="1"/>
</dbReference>
<keyword evidence="6" id="KW-0547">Nucleotide-binding</keyword>
<evidence type="ECO:0000256" key="3">
    <source>
        <dbReference type="ARBA" id="ARBA00020019"/>
    </source>
</evidence>
<dbReference type="SMART" id="SM00930">
    <property type="entry name" value="NIL"/>
    <property type="match status" value="1"/>
</dbReference>
<evidence type="ECO:0000256" key="10">
    <source>
        <dbReference type="ARBA" id="ARBA00023136"/>
    </source>
</evidence>
<evidence type="ECO:0000259" key="11">
    <source>
        <dbReference type="PROSITE" id="PS50893"/>
    </source>
</evidence>
<organism evidence="12 13">
    <name type="scientific">Undibacterium baiyunense</name>
    <dbReference type="NCBI Taxonomy" id="2828731"/>
    <lineage>
        <taxon>Bacteria</taxon>
        <taxon>Pseudomonadati</taxon>
        <taxon>Pseudomonadota</taxon>
        <taxon>Betaproteobacteria</taxon>
        <taxon>Burkholderiales</taxon>
        <taxon>Oxalobacteraceae</taxon>
        <taxon>Undibacterium</taxon>
    </lineage>
</organism>
<comment type="function">
    <text evidence="1">Part of the ABC transporter FtsEX involved in cellular division. Important for assembly or stability of the septal ring.</text>
</comment>
<dbReference type="InterPro" id="IPR027417">
    <property type="entry name" value="P-loop_NTPase"/>
</dbReference>
<evidence type="ECO:0000256" key="2">
    <source>
        <dbReference type="ARBA" id="ARBA00005417"/>
    </source>
</evidence>
<dbReference type="Gene3D" id="3.40.50.300">
    <property type="entry name" value="P-loop containing nucleotide triphosphate hydrolases"/>
    <property type="match status" value="1"/>
</dbReference>
<proteinExistence type="inferred from homology"/>
<feature type="domain" description="ABC transporter" evidence="11">
    <location>
        <begin position="2"/>
        <end position="242"/>
    </location>
</feature>
<keyword evidence="10" id="KW-0472">Membrane</keyword>
<evidence type="ECO:0000256" key="9">
    <source>
        <dbReference type="ARBA" id="ARBA00022970"/>
    </source>
</evidence>
<evidence type="ECO:0000256" key="1">
    <source>
        <dbReference type="ARBA" id="ARBA00002579"/>
    </source>
</evidence>
<keyword evidence="8" id="KW-1278">Translocase</keyword>
<dbReference type="InterPro" id="IPR018449">
    <property type="entry name" value="NIL_domain"/>
</dbReference>
<reference evidence="12 13" key="1">
    <citation type="submission" date="2021-04" db="EMBL/GenBank/DDBJ databases">
        <title>novel species isolated from subtropical streams in China.</title>
        <authorList>
            <person name="Lu H."/>
        </authorList>
    </citation>
    <scope>NUCLEOTIDE SEQUENCE [LARGE SCALE GENOMIC DNA]</scope>
    <source>
        <strain evidence="12 13">BYS107W</strain>
    </source>
</reference>
<dbReference type="InterPro" id="IPR003593">
    <property type="entry name" value="AAA+_ATPase"/>
</dbReference>
<evidence type="ECO:0000256" key="4">
    <source>
        <dbReference type="ARBA" id="ARBA00022448"/>
    </source>
</evidence>
<evidence type="ECO:0000256" key="7">
    <source>
        <dbReference type="ARBA" id="ARBA00022840"/>
    </source>
</evidence>
<keyword evidence="9" id="KW-0029">Amino-acid transport</keyword>
<gene>
    <name evidence="12" type="ORF">KDM92_06355</name>
</gene>
<evidence type="ECO:0000313" key="13">
    <source>
        <dbReference type="Proteomes" id="UP000680158"/>
    </source>
</evidence>
<keyword evidence="7 12" id="KW-0067">ATP-binding</keyword>
<dbReference type="PROSITE" id="PS00211">
    <property type="entry name" value="ABC_TRANSPORTER_1"/>
    <property type="match status" value="1"/>
</dbReference>
<dbReference type="SMART" id="SM00382">
    <property type="entry name" value="AAA"/>
    <property type="match status" value="1"/>
</dbReference>
<dbReference type="SUPFAM" id="SSF55021">
    <property type="entry name" value="ACT-like"/>
    <property type="match status" value="1"/>
</dbReference>
<dbReference type="InterPro" id="IPR041701">
    <property type="entry name" value="MetN_ABC"/>
</dbReference>
<dbReference type="Gene3D" id="3.30.70.260">
    <property type="match status" value="1"/>
</dbReference>
<evidence type="ECO:0000313" key="12">
    <source>
        <dbReference type="EMBL" id="MBR7746198.1"/>
    </source>
</evidence>
<dbReference type="Proteomes" id="UP000680158">
    <property type="component" value="Unassembled WGS sequence"/>
</dbReference>
<dbReference type="InterPro" id="IPR003439">
    <property type="entry name" value="ABC_transporter-like_ATP-bd"/>
</dbReference>
<keyword evidence="5" id="KW-1003">Cell membrane</keyword>
<sequence length="358" mass="39616">MIEIAQLEKDYLVQGRQVSALRNINLHIAQGEVFGIIGRSGAGKSTLLRALNLLERPTRGKVVFEGEDITQFDASQLQSLRQRIGMVFQHFNLLSAKTVAQNIEFPLKLTGKYTTEERTKRVAELIDLVGLQEHANKYPAQLSGGQKQRVGIARALANYPHLLLCDEATSALDPETTQQILRLLLDINQKLGLTIVLITHEMQVIRSICDRVAVIDSGEIVETGNVVEVFLHPRHAVTQSLVAENQALDLSLLQELAQRGNVAEHSYLLRLTYVGNATHEPILSRITAQTSAEITILQGVIARIKNTPYGQLIVEVLGSEVEIDKVLKLLGQANIRVDVLNHLVQSSINSTPDQTQEN</sequence>
<dbReference type="PANTHER" id="PTHR43166">
    <property type="entry name" value="AMINO ACID IMPORT ATP-BINDING PROTEIN"/>
    <property type="match status" value="1"/>
</dbReference>
<dbReference type="InterPro" id="IPR017871">
    <property type="entry name" value="ABC_transporter-like_CS"/>
</dbReference>
<dbReference type="InterPro" id="IPR045865">
    <property type="entry name" value="ACT-like_dom_sf"/>
</dbReference>
<keyword evidence="4" id="KW-0813">Transport</keyword>
<dbReference type="RefSeq" id="WP_212683561.1">
    <property type="nucleotide sequence ID" value="NZ_JAGSPM010000003.1"/>
</dbReference>
<evidence type="ECO:0000256" key="5">
    <source>
        <dbReference type="ARBA" id="ARBA00022475"/>
    </source>
</evidence>
<dbReference type="EMBL" id="JAGSPM010000003">
    <property type="protein sequence ID" value="MBR7746198.1"/>
    <property type="molecule type" value="Genomic_DNA"/>
</dbReference>
<dbReference type="PANTHER" id="PTHR43166:SF30">
    <property type="entry name" value="METHIONINE IMPORT ATP-BINDING PROTEIN METN"/>
    <property type="match status" value="1"/>
</dbReference>
<dbReference type="CDD" id="cd03258">
    <property type="entry name" value="ABC_MetN_methionine_transporter"/>
    <property type="match status" value="1"/>
</dbReference>
<accession>A0A941I1B1</accession>
<dbReference type="SUPFAM" id="SSF52540">
    <property type="entry name" value="P-loop containing nucleoside triphosphate hydrolases"/>
    <property type="match status" value="1"/>
</dbReference>